<feature type="region of interest" description="Disordered" evidence="1">
    <location>
        <begin position="31"/>
        <end position="54"/>
    </location>
</feature>
<reference evidence="2 3" key="1">
    <citation type="submission" date="2020-04" db="EMBL/GenBank/DDBJ databases">
        <authorList>
            <person name="De Canck E."/>
        </authorList>
    </citation>
    <scope>NUCLEOTIDE SEQUENCE [LARGE SCALE GENOMIC DNA]</scope>
    <source>
        <strain evidence="2 3">LMG 28688</strain>
    </source>
</reference>
<dbReference type="Proteomes" id="UP000494119">
    <property type="component" value="Unassembled WGS sequence"/>
</dbReference>
<organism evidence="2 3">
    <name type="scientific">Paraburkholderia caffeinitolerans</name>
    <dbReference type="NCBI Taxonomy" id="1723730"/>
    <lineage>
        <taxon>Bacteria</taxon>
        <taxon>Pseudomonadati</taxon>
        <taxon>Pseudomonadota</taxon>
        <taxon>Betaproteobacteria</taxon>
        <taxon>Burkholderiales</taxon>
        <taxon>Burkholderiaceae</taxon>
        <taxon>Paraburkholderia</taxon>
    </lineage>
</organism>
<sequence>MLLNAACCGLLLLRGLRRCLQRRHRAGGMEARRIPNGGKTEQLARAGGRPLHRPGPCATQVTARGLRGIDCLPMRAMNGPCRERNSLTARCRPYAAREKKRGCAGSTLIRVHGNYCETRTICLAGKTAAERKGSADVVPVRQRNYSKIDNCYCPRRQPLLLRRANFSHAHCRKSTRFAPLVKCRANAATRPLHGHCTGMAVARDDAPETPAFIRPCLQAIRKLSRSRGGDACGD</sequence>
<proteinExistence type="predicted"/>
<gene>
    <name evidence="2" type="ORF">LMG28688_06465</name>
</gene>
<evidence type="ECO:0000313" key="3">
    <source>
        <dbReference type="Proteomes" id="UP000494119"/>
    </source>
</evidence>
<accession>A0A6J5GVG8</accession>
<evidence type="ECO:0000313" key="2">
    <source>
        <dbReference type="EMBL" id="CAB3807018.1"/>
    </source>
</evidence>
<name>A0A6J5GVG8_9BURK</name>
<protein>
    <submittedName>
        <fullName evidence="2">Uncharacterized protein</fullName>
    </submittedName>
</protein>
<dbReference type="EMBL" id="CADIKL010000051">
    <property type="protein sequence ID" value="CAB3807018.1"/>
    <property type="molecule type" value="Genomic_DNA"/>
</dbReference>
<keyword evidence="3" id="KW-1185">Reference proteome</keyword>
<dbReference type="AlphaFoldDB" id="A0A6J5GVG8"/>
<evidence type="ECO:0000256" key="1">
    <source>
        <dbReference type="SAM" id="MobiDB-lite"/>
    </source>
</evidence>